<feature type="domain" description="DNA mismatch repair proteins mutS family" evidence="7">
    <location>
        <begin position="849"/>
        <end position="865"/>
    </location>
</feature>
<feature type="compositionally biased region" description="Polar residues" evidence="6">
    <location>
        <begin position="161"/>
        <end position="205"/>
    </location>
</feature>
<protein>
    <submittedName>
        <fullName evidence="8">MutS protein msh4</fullName>
        <ecNumber evidence="8">6.5.1.3</ecNumber>
    </submittedName>
</protein>
<dbReference type="Pfam" id="PF05192">
    <property type="entry name" value="MutS_III"/>
    <property type="match status" value="1"/>
</dbReference>
<keyword evidence="8" id="KW-0436">Ligase</keyword>
<dbReference type="SUPFAM" id="SSF48334">
    <property type="entry name" value="DNA repair protein MutS, domain III"/>
    <property type="match status" value="1"/>
</dbReference>
<evidence type="ECO:0000256" key="6">
    <source>
        <dbReference type="SAM" id="MobiDB-lite"/>
    </source>
</evidence>
<proteinExistence type="inferred from homology"/>
<dbReference type="GO" id="GO:0007131">
    <property type="term" value="P:reciprocal meiotic recombination"/>
    <property type="evidence" value="ECO:0007669"/>
    <property type="project" value="TreeGrafter"/>
</dbReference>
<dbReference type="GO" id="GO:0030983">
    <property type="term" value="F:mismatched DNA binding"/>
    <property type="evidence" value="ECO:0007669"/>
    <property type="project" value="InterPro"/>
</dbReference>
<dbReference type="EMBL" id="JAXCGZ010013310">
    <property type="protein sequence ID" value="KAK7072888.1"/>
    <property type="molecule type" value="Genomic_DNA"/>
</dbReference>
<accession>A0AAN8X272</accession>
<organism evidence="8 9">
    <name type="scientific">Halocaridina rubra</name>
    <name type="common">Hawaiian red shrimp</name>
    <dbReference type="NCBI Taxonomy" id="373956"/>
    <lineage>
        <taxon>Eukaryota</taxon>
        <taxon>Metazoa</taxon>
        <taxon>Ecdysozoa</taxon>
        <taxon>Arthropoda</taxon>
        <taxon>Crustacea</taxon>
        <taxon>Multicrustacea</taxon>
        <taxon>Malacostraca</taxon>
        <taxon>Eumalacostraca</taxon>
        <taxon>Eucarida</taxon>
        <taxon>Decapoda</taxon>
        <taxon>Pleocyemata</taxon>
        <taxon>Caridea</taxon>
        <taxon>Atyoidea</taxon>
        <taxon>Atyidae</taxon>
        <taxon>Halocaridina</taxon>
    </lineage>
</organism>
<keyword evidence="2" id="KW-0547">Nucleotide-binding</keyword>
<dbReference type="GO" id="GO:0005524">
    <property type="term" value="F:ATP binding"/>
    <property type="evidence" value="ECO:0007669"/>
    <property type="project" value="UniProtKB-KW"/>
</dbReference>
<dbReference type="InterPro" id="IPR000432">
    <property type="entry name" value="DNA_mismatch_repair_MutS_C"/>
</dbReference>
<dbReference type="InterPro" id="IPR007861">
    <property type="entry name" value="DNA_mismatch_repair_MutS_clamp"/>
</dbReference>
<dbReference type="Gene3D" id="1.10.1420.10">
    <property type="match status" value="2"/>
</dbReference>
<dbReference type="GO" id="GO:0003972">
    <property type="term" value="F:RNA ligase (ATP) activity"/>
    <property type="evidence" value="ECO:0007669"/>
    <property type="project" value="UniProtKB-EC"/>
</dbReference>
<dbReference type="Gene3D" id="3.40.50.300">
    <property type="entry name" value="P-loop containing nucleotide triphosphate hydrolases"/>
    <property type="match status" value="1"/>
</dbReference>
<evidence type="ECO:0000256" key="2">
    <source>
        <dbReference type="ARBA" id="ARBA00022741"/>
    </source>
</evidence>
<dbReference type="AlphaFoldDB" id="A0AAN8X272"/>
<dbReference type="SUPFAM" id="SSF53150">
    <property type="entry name" value="DNA repair protein MutS, domain II"/>
    <property type="match status" value="1"/>
</dbReference>
<dbReference type="InterPro" id="IPR036187">
    <property type="entry name" value="DNA_mismatch_repair_MutS_sf"/>
</dbReference>
<dbReference type="GO" id="GO:0006298">
    <property type="term" value="P:mismatch repair"/>
    <property type="evidence" value="ECO:0007669"/>
    <property type="project" value="InterPro"/>
</dbReference>
<dbReference type="PANTHER" id="PTHR11361:SF21">
    <property type="entry name" value="MUTS PROTEIN HOMOLOG 4"/>
    <property type="match status" value="1"/>
</dbReference>
<dbReference type="FunFam" id="3.30.420.110:FF:000003">
    <property type="entry name" value="mutS protein homolog 4"/>
    <property type="match status" value="1"/>
</dbReference>
<dbReference type="GO" id="GO:0140664">
    <property type="term" value="F:ATP-dependent DNA damage sensor activity"/>
    <property type="evidence" value="ECO:0007669"/>
    <property type="project" value="InterPro"/>
</dbReference>
<comment type="similarity">
    <text evidence="1">Belongs to the DNA mismatch repair MutS family.</text>
</comment>
<evidence type="ECO:0000259" key="7">
    <source>
        <dbReference type="PROSITE" id="PS00486"/>
    </source>
</evidence>
<keyword evidence="5" id="KW-0469">Meiosis</keyword>
<dbReference type="PANTHER" id="PTHR11361">
    <property type="entry name" value="DNA MISMATCH REPAIR PROTEIN MUTS FAMILY MEMBER"/>
    <property type="match status" value="1"/>
</dbReference>
<feature type="region of interest" description="Disordered" evidence="6">
    <location>
        <begin position="138"/>
        <end position="248"/>
    </location>
</feature>
<dbReference type="SMART" id="SM00533">
    <property type="entry name" value="MUTSd"/>
    <property type="match status" value="1"/>
</dbReference>
<dbReference type="Pfam" id="PF00488">
    <property type="entry name" value="MutS_V"/>
    <property type="match status" value="1"/>
</dbReference>
<gene>
    <name evidence="8" type="primary">MSH4</name>
    <name evidence="8" type="ORF">SK128_020140</name>
</gene>
<comment type="caution">
    <text evidence="8">The sequence shown here is derived from an EMBL/GenBank/DDBJ whole genome shotgun (WGS) entry which is preliminary data.</text>
</comment>
<dbReference type="GO" id="GO:0005634">
    <property type="term" value="C:nucleus"/>
    <property type="evidence" value="ECO:0007669"/>
    <property type="project" value="TreeGrafter"/>
</dbReference>
<dbReference type="EC" id="6.5.1.3" evidence="8"/>
<keyword evidence="3" id="KW-0067">ATP-binding</keyword>
<dbReference type="InterPro" id="IPR027417">
    <property type="entry name" value="P-loop_NTPase"/>
</dbReference>
<dbReference type="PROSITE" id="PS00486">
    <property type="entry name" value="DNA_MISMATCH_REPAIR_2"/>
    <property type="match status" value="1"/>
</dbReference>
<evidence type="ECO:0000313" key="9">
    <source>
        <dbReference type="Proteomes" id="UP001381693"/>
    </source>
</evidence>
<evidence type="ECO:0000256" key="5">
    <source>
        <dbReference type="ARBA" id="ARBA00023254"/>
    </source>
</evidence>
<feature type="compositionally biased region" description="Low complexity" evidence="6">
    <location>
        <begin position="217"/>
        <end position="240"/>
    </location>
</feature>
<dbReference type="SUPFAM" id="SSF52540">
    <property type="entry name" value="P-loop containing nucleoside triphosphate hydrolases"/>
    <property type="match status" value="1"/>
</dbReference>
<dbReference type="Gene3D" id="3.30.420.110">
    <property type="entry name" value="MutS, connector domain"/>
    <property type="match status" value="1"/>
</dbReference>
<reference evidence="8 9" key="1">
    <citation type="submission" date="2023-11" db="EMBL/GenBank/DDBJ databases">
        <title>Halocaridina rubra genome assembly.</title>
        <authorList>
            <person name="Smith C."/>
        </authorList>
    </citation>
    <scope>NUCLEOTIDE SEQUENCE [LARGE SCALE GENOMIC DNA]</scope>
    <source>
        <strain evidence="8">EP-1</strain>
        <tissue evidence="8">Whole</tissue>
    </source>
</reference>
<dbReference type="Pfam" id="PF05190">
    <property type="entry name" value="MutS_IV"/>
    <property type="match status" value="1"/>
</dbReference>
<dbReference type="InterPro" id="IPR007696">
    <property type="entry name" value="DNA_mismatch_repair_MutS_core"/>
</dbReference>
<evidence type="ECO:0000256" key="1">
    <source>
        <dbReference type="ARBA" id="ARBA00006271"/>
    </source>
</evidence>
<dbReference type="Proteomes" id="UP001381693">
    <property type="component" value="Unassembled WGS sequence"/>
</dbReference>
<dbReference type="FunFam" id="3.40.50.300:FF:000870">
    <property type="entry name" value="MutS protein homolog 4"/>
    <property type="match status" value="1"/>
</dbReference>
<evidence type="ECO:0000313" key="8">
    <source>
        <dbReference type="EMBL" id="KAK7072888.1"/>
    </source>
</evidence>
<dbReference type="InterPro" id="IPR036678">
    <property type="entry name" value="MutS_con_dom_sf"/>
</dbReference>
<feature type="region of interest" description="Disordered" evidence="6">
    <location>
        <begin position="56"/>
        <end position="81"/>
    </location>
</feature>
<evidence type="ECO:0000256" key="3">
    <source>
        <dbReference type="ARBA" id="ARBA00022840"/>
    </source>
</evidence>
<dbReference type="SMART" id="SM00534">
    <property type="entry name" value="MUTSac"/>
    <property type="match status" value="1"/>
</dbReference>
<dbReference type="Pfam" id="PF05188">
    <property type="entry name" value="MutS_II"/>
    <property type="match status" value="1"/>
</dbReference>
<keyword evidence="9" id="KW-1185">Reference proteome</keyword>
<evidence type="ECO:0000256" key="4">
    <source>
        <dbReference type="ARBA" id="ARBA00023125"/>
    </source>
</evidence>
<name>A0AAN8X272_HALRR</name>
<dbReference type="InterPro" id="IPR045076">
    <property type="entry name" value="MutS"/>
</dbReference>
<sequence length="1079" mass="117766">MFILSPHPDLYSGDDATEDLYTCDESLDIHMLLQQQSQGFLVRRDSSLVGNLPRHSTPMFSLSPPRVHLSTDDDKSSFDTSVRPKTGNFGILKKDICTGSSSETHNVPAASVSSYIRSPSISVGSTIQESNVRSVSDISHKMGGTCTDSSTWGSVKGSGSGRIQTPSLAHSPTSSARTSRSVKGSGSARFQTPSIAHSRASSSRTLGRVKGSGAGHTRTPPSTRSRTPNSWTPVSFGPSTPGEPPPSSIVAVVEGRGQARGEVGIASIDLKCPQLSLAQFTDTHTYSRTLTKLTIFNPLEVIVVNTEVPSNFSNKSGGTGLMRIIQEGVSGAPVTSLHRRYFNDTQGLAIIKYLASKECAYIERHVAKKYYCLAAVAALMKYVEHIQRVTYAPHSLHVSLSSSENTMCLDYSSCRKLELVRSLNGGWENSLFGALRHTRTAGGTRLLRATLLQPYADETVISSRLDALQYLIENPDLFYTLQSILGRFPDIEWLLSMCVQIPKEDTERRCELRLNYAIALKNTLELLSPINLVLEEATNPLMESVKEAVRSEALNELLELLREILHEDARIVKGNAAMKLQRCYAVKSHINGLLDVARKVYSEIIDDISVLVEELGKKHNLPMRVGHNAARGFHIAIPVKKNSKTPHLPPALIQVQKGSGSITCTTEALYQLDQRSRDTVREILAMSNVIIIEMLVEARGRIGSLHALGEAIANLDLVVCLAHAASVGAWVRPEFSDTLAIRGGRHPILDALSAIPPVANTTFLNRESCVMVITGPNMSGKSTYLRQIALIQILAQIGSFVPAEYVSVRRIHQLFTHLGLEDAPENNSSTFKVQMDDIARMLGEADQDSLVLLDELGSGTSIEEGGGLAWAVMEALIHAQVPTVLATHTLFLTKLADMYPCVSNFHLESMDKGDGRLQFTHVVRPGITKATHYGIALAYVTSFPRSVVNRAHELALNMTPAAQVTTDEDFETVRYHAVYHLAHQLAALAEATNIPRELSLEGVGNGHDSVNVGTTGSYKLKHIMSAEDFFCTEADATTSRTSDGEEIDENGNPTDEIKAKLQTLLMNFMKKIENIPKST</sequence>
<keyword evidence="4" id="KW-0238">DNA-binding</keyword>
<dbReference type="InterPro" id="IPR007860">
    <property type="entry name" value="DNA_mmatch_repair_MutS_con_dom"/>
</dbReference>